<dbReference type="AlphaFoldDB" id="A0A6J6H3H8"/>
<proteinExistence type="predicted"/>
<name>A0A6J6H3H8_9ZZZZ</name>
<gene>
    <name evidence="1" type="ORF">UFOPK1835_00583</name>
</gene>
<reference evidence="1" key="1">
    <citation type="submission" date="2020-05" db="EMBL/GenBank/DDBJ databases">
        <authorList>
            <person name="Chiriac C."/>
            <person name="Salcher M."/>
            <person name="Ghai R."/>
            <person name="Kavagutti S V."/>
        </authorList>
    </citation>
    <scope>NUCLEOTIDE SEQUENCE</scope>
</reference>
<dbReference type="EMBL" id="CAEZUP010000016">
    <property type="protein sequence ID" value="CAB4603298.1"/>
    <property type="molecule type" value="Genomic_DNA"/>
</dbReference>
<organism evidence="1">
    <name type="scientific">freshwater metagenome</name>
    <dbReference type="NCBI Taxonomy" id="449393"/>
    <lineage>
        <taxon>unclassified sequences</taxon>
        <taxon>metagenomes</taxon>
        <taxon>ecological metagenomes</taxon>
    </lineage>
</organism>
<evidence type="ECO:0000313" key="1">
    <source>
        <dbReference type="EMBL" id="CAB4603298.1"/>
    </source>
</evidence>
<sequence>MCVGELAAKALNRFLGEDLVPMPSKAISRLSWVRVASGSGRFAARAAMWTTLAAGAVAIQAKASGKRSNSTGTNSPAS</sequence>
<protein>
    <submittedName>
        <fullName evidence="1">Unannotated protein</fullName>
    </submittedName>
</protein>
<accession>A0A6J6H3H8</accession>